<accession>A0A9W8GU25</accession>
<feature type="transmembrane region" description="Helical" evidence="11">
    <location>
        <begin position="220"/>
        <end position="239"/>
    </location>
</feature>
<evidence type="ECO:0000256" key="3">
    <source>
        <dbReference type="ARBA" id="ARBA00022448"/>
    </source>
</evidence>
<dbReference type="FunFam" id="1.20.1560.10:FF:000013">
    <property type="entry name" value="ABC transporter C family member 2"/>
    <property type="match status" value="1"/>
</dbReference>
<dbReference type="InterPro" id="IPR003439">
    <property type="entry name" value="ABC_transporter-like_ATP-bd"/>
</dbReference>
<dbReference type="InterPro" id="IPR027417">
    <property type="entry name" value="P-loop_NTPase"/>
</dbReference>
<protein>
    <submittedName>
        <fullName evidence="14">Uncharacterized protein</fullName>
    </submittedName>
</protein>
<dbReference type="InterPro" id="IPR011527">
    <property type="entry name" value="ABC1_TM_dom"/>
</dbReference>
<dbReference type="SUPFAM" id="SSF52540">
    <property type="entry name" value="P-loop containing nucleoside triphosphate hydrolases"/>
    <property type="match status" value="1"/>
</dbReference>
<feature type="transmembrane region" description="Helical" evidence="11">
    <location>
        <begin position="874"/>
        <end position="897"/>
    </location>
</feature>
<feature type="domain" description="ABC transporter" evidence="12">
    <location>
        <begin position="509"/>
        <end position="733"/>
    </location>
</feature>
<dbReference type="CDD" id="cd03250">
    <property type="entry name" value="ABCC_MRP_domain1"/>
    <property type="match status" value="1"/>
</dbReference>
<dbReference type="PROSITE" id="PS50929">
    <property type="entry name" value="ABC_TM1F"/>
    <property type="match status" value="2"/>
</dbReference>
<feature type="domain" description="ABC transmembrane type-1" evidence="13">
    <location>
        <begin position="179"/>
        <end position="468"/>
    </location>
</feature>
<dbReference type="Pfam" id="PF24357">
    <property type="entry name" value="TMD0_ABC"/>
    <property type="match status" value="1"/>
</dbReference>
<dbReference type="InterPro" id="IPR003593">
    <property type="entry name" value="AAA+_ATPase"/>
</dbReference>
<dbReference type="SMART" id="SM00382">
    <property type="entry name" value="AAA"/>
    <property type="match status" value="1"/>
</dbReference>
<keyword evidence="8" id="KW-1278">Translocase</keyword>
<dbReference type="FunFam" id="3.40.50.300:FF:000450">
    <property type="entry name" value="ABC transporter C family member 2"/>
    <property type="match status" value="1"/>
</dbReference>
<dbReference type="InterPro" id="IPR044746">
    <property type="entry name" value="ABCC_6TM_D1"/>
</dbReference>
<dbReference type="GO" id="GO:0016887">
    <property type="term" value="F:ATP hydrolysis activity"/>
    <property type="evidence" value="ECO:0007669"/>
    <property type="project" value="InterPro"/>
</dbReference>
<dbReference type="PROSITE" id="PS00211">
    <property type="entry name" value="ABC_TRANSPORTER_1"/>
    <property type="match status" value="1"/>
</dbReference>
<feature type="transmembrane region" description="Helical" evidence="11">
    <location>
        <begin position="245"/>
        <end position="265"/>
    </location>
</feature>
<evidence type="ECO:0000313" key="14">
    <source>
        <dbReference type="EMBL" id="KAJ2752934.1"/>
    </source>
</evidence>
<keyword evidence="15" id="KW-1185">Reference proteome</keyword>
<evidence type="ECO:0000256" key="9">
    <source>
        <dbReference type="ARBA" id="ARBA00022989"/>
    </source>
</evidence>
<dbReference type="Pfam" id="PF00664">
    <property type="entry name" value="ABC_membrane"/>
    <property type="match status" value="2"/>
</dbReference>
<reference evidence="14" key="1">
    <citation type="submission" date="2022-07" db="EMBL/GenBank/DDBJ databases">
        <title>Phylogenomic reconstructions and comparative analyses of Kickxellomycotina fungi.</title>
        <authorList>
            <person name="Reynolds N.K."/>
            <person name="Stajich J.E."/>
            <person name="Barry K."/>
            <person name="Grigoriev I.V."/>
            <person name="Crous P."/>
            <person name="Smith M.E."/>
        </authorList>
    </citation>
    <scope>NUCLEOTIDE SEQUENCE</scope>
    <source>
        <strain evidence="14">BCRC 34297</strain>
    </source>
</reference>
<evidence type="ECO:0000256" key="5">
    <source>
        <dbReference type="ARBA" id="ARBA00022737"/>
    </source>
</evidence>
<dbReference type="GO" id="GO:0005524">
    <property type="term" value="F:ATP binding"/>
    <property type="evidence" value="ECO:0007669"/>
    <property type="project" value="UniProtKB-KW"/>
</dbReference>
<dbReference type="OrthoDB" id="6500128at2759"/>
<dbReference type="Pfam" id="PF00005">
    <property type="entry name" value="ABC_tran"/>
    <property type="match status" value="1"/>
</dbReference>
<gene>
    <name evidence="14" type="ORF">GGI19_003492</name>
</gene>
<dbReference type="AlphaFoldDB" id="A0A9W8GU25"/>
<dbReference type="InterPro" id="IPR056227">
    <property type="entry name" value="TMD0_ABC"/>
</dbReference>
<evidence type="ECO:0000256" key="2">
    <source>
        <dbReference type="ARBA" id="ARBA00009726"/>
    </source>
</evidence>
<evidence type="ECO:0000256" key="1">
    <source>
        <dbReference type="ARBA" id="ARBA00004127"/>
    </source>
</evidence>
<dbReference type="PROSITE" id="PS50893">
    <property type="entry name" value="ABC_TRANSPORTER_2"/>
    <property type="match status" value="1"/>
</dbReference>
<dbReference type="EMBL" id="JANBUH010000234">
    <property type="protein sequence ID" value="KAJ2752934.1"/>
    <property type="molecule type" value="Genomic_DNA"/>
</dbReference>
<proteinExistence type="inferred from homology"/>
<keyword evidence="4 11" id="KW-0812">Transmembrane</keyword>
<feature type="transmembrane region" description="Helical" evidence="11">
    <location>
        <begin position="834"/>
        <end position="853"/>
    </location>
</feature>
<comment type="similarity">
    <text evidence="2">Belongs to the ABC transporter superfamily. ABCC family. Conjugate transporter (TC 3.A.1.208) subfamily.</text>
</comment>
<dbReference type="GO" id="GO:0012505">
    <property type="term" value="C:endomembrane system"/>
    <property type="evidence" value="ECO:0007669"/>
    <property type="project" value="UniProtKB-SubCell"/>
</dbReference>
<keyword evidence="10 11" id="KW-0472">Membrane</keyword>
<evidence type="ECO:0000256" key="4">
    <source>
        <dbReference type="ARBA" id="ARBA00022692"/>
    </source>
</evidence>
<feature type="domain" description="ABC transmembrane type-1" evidence="13">
    <location>
        <begin position="833"/>
        <end position="1118"/>
    </location>
</feature>
<dbReference type="PANTHER" id="PTHR24223">
    <property type="entry name" value="ATP-BINDING CASSETTE SUB-FAMILY C"/>
    <property type="match status" value="1"/>
</dbReference>
<dbReference type="Gene3D" id="1.20.1560.10">
    <property type="entry name" value="ABC transporter type 1, transmembrane domain"/>
    <property type="match status" value="2"/>
</dbReference>
<keyword evidence="5" id="KW-0677">Repeat</keyword>
<evidence type="ECO:0000313" key="15">
    <source>
        <dbReference type="Proteomes" id="UP001140011"/>
    </source>
</evidence>
<dbReference type="InterPro" id="IPR050173">
    <property type="entry name" value="ABC_transporter_C-like"/>
</dbReference>
<dbReference type="Proteomes" id="UP001140011">
    <property type="component" value="Unassembled WGS sequence"/>
</dbReference>
<evidence type="ECO:0000259" key="12">
    <source>
        <dbReference type="PROSITE" id="PS50893"/>
    </source>
</evidence>
<dbReference type="InterPro" id="IPR036640">
    <property type="entry name" value="ABC1_TM_sf"/>
</dbReference>
<dbReference type="InterPro" id="IPR017871">
    <property type="entry name" value="ABC_transporter-like_CS"/>
</dbReference>
<feature type="non-terminal residue" evidence="14">
    <location>
        <position position="1152"/>
    </location>
</feature>
<keyword evidence="9 11" id="KW-1133">Transmembrane helix</keyword>
<evidence type="ECO:0000259" key="13">
    <source>
        <dbReference type="PROSITE" id="PS50929"/>
    </source>
</evidence>
<keyword evidence="6" id="KW-0547">Nucleotide-binding</keyword>
<dbReference type="Gene3D" id="3.40.50.300">
    <property type="entry name" value="P-loop containing nucleotide triphosphate hydrolases"/>
    <property type="match status" value="1"/>
</dbReference>
<feature type="transmembrane region" description="Helical" evidence="11">
    <location>
        <begin position="1096"/>
        <end position="1121"/>
    </location>
</feature>
<evidence type="ECO:0000256" key="10">
    <source>
        <dbReference type="ARBA" id="ARBA00023136"/>
    </source>
</evidence>
<feature type="transmembrane region" description="Helical" evidence="11">
    <location>
        <begin position="322"/>
        <end position="344"/>
    </location>
</feature>
<evidence type="ECO:0000256" key="8">
    <source>
        <dbReference type="ARBA" id="ARBA00022967"/>
    </source>
</evidence>
<sequence length="1152" mass="127519">MATVFQLASTSIALVFSYAHSRHSLLPSDVLLVYWLFSAIASAAQLRNYVKHATDSLDFCVLTAYVAHLGASLMAMWAEATPRPGESHIHLADTEDDDERDPAEQAHIFSRFIFAWATPAIDAGYRRKHLDLEHLYTMPQELTGDQTNVKFLAEWAHSQTQRSPSLLRIMWNGTWRDIIWSGVYLIVSVGSQLLQPLLLRKIITFFQEYGTVAGVSLDDGLVLAAAMGALGLVRAMAFQAHWLRLMLPFMWVLKVLSALIFRKVLRLSSESRSKHTVAEIVSYLSVDADRIALSVNYVHCLWCYPLQIAVVMYMLYQTLGWSSLAGVAMLAINACVSTWLAGFVQAHVRDFFNWRDQRMRVLTEAMSNMKGVKLYSWQRAFIDRICKIRDTEELRSLRKVGMWKAIMNTSSSLTTVLIGLVTFATYEVFDGVSRGPLTSKLIFVSLSYFLLIQEPISQGPSVVTLFINTAKSYARVCSLANSAELDPSAIYAEGYDRDSSIATSDDVLVSVKNGEFKWLTAEAPTLKNVNVECKRDQLVAVIGRVGAGKSSLVSAILGDMVKSSGSVTVRGSLAYVPQQAWIMNATLRDNILFGHRFDQVLYDGVLDACALRPDLEMLPGGDMTEIGEKGINLSGGQKARVSLARAVYAQADIYILDDPLAAVDAHVGKHIFTHVLGPQGMLKTRARILVTNAVQYLGNVDNIVMLRDGQVVECGSFSQVMDNRGEIFDYINSHIVESSTASDSQSLDDSDSTCIYEHQPDTASVSSVELPDRLQVNSVCAASNSSSRTSTTDSPSCSSLHKIIKKEEKTIGGIEWATIQFYLKACGSSNVRGLVVSLTLALAFNAGGSLWLARWSNANDKQRSENSHASTFYLAVYGLLGIGGVLAMAISLLFLWMRCTLSASHNTHRQMLYSIFRSPMSFFDSTPIGRILGLFSGDIAQVDDNMPTMSDMGLKALMQAVVAFVLIVISAPLTLVFFVPLAYVYMDLQRRFLPTTRDSKRMANTMRDIAISTTEEAINGAASIRAYSRVPAFETTFMQRTELLCRAWWTYMCANRWLAVRLDLVSSGIIFLTTVLLISTQLFTGRVSGSHAGLSLTYALSMIGVLTTCIRCTTIVELALISVERVRRYSFLAAEAPDVIEDHRPDRSWPEQ</sequence>
<keyword evidence="7" id="KW-0067">ATP-binding</keyword>
<keyword evidence="3" id="KW-0813">Transport</keyword>
<organism evidence="14 15">
    <name type="scientific">Coemansia pectinata</name>
    <dbReference type="NCBI Taxonomy" id="1052879"/>
    <lineage>
        <taxon>Eukaryota</taxon>
        <taxon>Fungi</taxon>
        <taxon>Fungi incertae sedis</taxon>
        <taxon>Zoopagomycota</taxon>
        <taxon>Kickxellomycotina</taxon>
        <taxon>Kickxellomycetes</taxon>
        <taxon>Kickxellales</taxon>
        <taxon>Kickxellaceae</taxon>
        <taxon>Coemansia</taxon>
    </lineage>
</organism>
<evidence type="ECO:0000256" key="7">
    <source>
        <dbReference type="ARBA" id="ARBA00022840"/>
    </source>
</evidence>
<feature type="transmembrane region" description="Helical" evidence="11">
    <location>
        <begin position="1064"/>
        <end position="1084"/>
    </location>
</feature>
<dbReference type="SUPFAM" id="SSF90123">
    <property type="entry name" value="ABC transporter transmembrane region"/>
    <property type="match status" value="2"/>
</dbReference>
<dbReference type="CDD" id="cd18579">
    <property type="entry name" value="ABC_6TM_ABCC_D1"/>
    <property type="match status" value="1"/>
</dbReference>
<feature type="transmembrane region" description="Helical" evidence="11">
    <location>
        <begin position="297"/>
        <end position="316"/>
    </location>
</feature>
<dbReference type="GO" id="GO:0140359">
    <property type="term" value="F:ABC-type transporter activity"/>
    <property type="evidence" value="ECO:0007669"/>
    <property type="project" value="InterPro"/>
</dbReference>
<comment type="caution">
    <text evidence="14">The sequence shown here is derived from an EMBL/GenBank/DDBJ whole genome shotgun (WGS) entry which is preliminary data.</text>
</comment>
<comment type="subcellular location">
    <subcellularLocation>
        <location evidence="1">Endomembrane system</location>
        <topology evidence="1">Multi-pass membrane protein</topology>
    </subcellularLocation>
</comment>
<feature type="transmembrane region" description="Helical" evidence="11">
    <location>
        <begin position="956"/>
        <end position="985"/>
    </location>
</feature>
<name>A0A9W8GU25_9FUNG</name>
<evidence type="ECO:0000256" key="11">
    <source>
        <dbReference type="SAM" id="Phobius"/>
    </source>
</evidence>
<evidence type="ECO:0000256" key="6">
    <source>
        <dbReference type="ARBA" id="ARBA00022741"/>
    </source>
</evidence>
<dbReference type="GO" id="GO:0016020">
    <property type="term" value="C:membrane"/>
    <property type="evidence" value="ECO:0007669"/>
    <property type="project" value="InterPro"/>
</dbReference>
<feature type="transmembrane region" description="Helical" evidence="11">
    <location>
        <begin position="178"/>
        <end position="199"/>
    </location>
</feature>